<evidence type="ECO:0000256" key="9">
    <source>
        <dbReference type="ARBA" id="ARBA00022989"/>
    </source>
</evidence>
<keyword evidence="11 13" id="KW-1006">Bacterial flagellum protein export</keyword>
<evidence type="ECO:0000256" key="1">
    <source>
        <dbReference type="ARBA" id="ARBA00004651"/>
    </source>
</evidence>
<dbReference type="RefSeq" id="WP_161315169.1">
    <property type="nucleotide sequence ID" value="NZ_WTUW01000002.1"/>
</dbReference>
<evidence type="ECO:0000313" key="15">
    <source>
        <dbReference type="EMBL" id="MZR30602.1"/>
    </source>
</evidence>
<evidence type="ECO:0000256" key="6">
    <source>
        <dbReference type="ARBA" id="ARBA00022692"/>
    </source>
</evidence>
<dbReference type="Pfam" id="PF01312">
    <property type="entry name" value="Bac_export_2"/>
    <property type="match status" value="1"/>
</dbReference>
<name>A0A6L8W7X0_9PROT</name>
<feature type="region of interest" description="Disordered" evidence="14">
    <location>
        <begin position="1"/>
        <end position="22"/>
    </location>
</feature>
<keyword evidence="4 13" id="KW-0813">Transport</keyword>
<dbReference type="PANTHER" id="PTHR30531:SF12">
    <property type="entry name" value="FLAGELLAR BIOSYNTHETIC PROTEIN FLHB"/>
    <property type="match status" value="1"/>
</dbReference>
<evidence type="ECO:0000256" key="4">
    <source>
        <dbReference type="ARBA" id="ARBA00022448"/>
    </source>
</evidence>
<evidence type="ECO:0000256" key="10">
    <source>
        <dbReference type="ARBA" id="ARBA00023136"/>
    </source>
</evidence>
<keyword evidence="10 13" id="KW-0472">Membrane</keyword>
<keyword evidence="9 13" id="KW-1133">Transmembrane helix</keyword>
<reference evidence="15 16" key="1">
    <citation type="submission" date="2019-12" db="EMBL/GenBank/DDBJ databases">
        <title>Snethiella sp. nov. sp. isolated from sea sand.</title>
        <authorList>
            <person name="Kim J."/>
            <person name="Jeong S.E."/>
            <person name="Jung H.S."/>
            <person name="Jeon C.O."/>
        </authorList>
    </citation>
    <scope>NUCLEOTIDE SEQUENCE [LARGE SCALE GENOMIC DNA]</scope>
    <source>
        <strain evidence="15 16">DP05</strain>
    </source>
</reference>
<sequence length="358" mass="40258">MADDTDDAQKTEEPTAKKLEDAFKKGQVPKSQEVGHWFMTIGITLVIMIFIAGLGNGLTYDLLKFIEQPHTIATDRFHLGLVFGDLGWAVVWVMAPALGTLMIAGLLGNLVQHRPVFSAERIKPKLEKLSLLKGAKRLFSLKSLIEFAKGLFKLTLVGTIAILFVLPSMDQLPIVVSYDVPQVLELIQEQSLLLLAGVVAVMSIIAGLDFMYQRYNHHKELRMTKQEIKDEYKQTEGDPMIRARLRALRAERSRQRMMQSVPEADVVITNPTHFAVALQYKPEEERAPVVVAKGMDNIAAKIRELANENDIPIVENPPLARALHKACDLDEEIPYEHFKAVAEIIGYVMRLNKQKLKN</sequence>
<evidence type="ECO:0000256" key="2">
    <source>
        <dbReference type="ARBA" id="ARBA00010690"/>
    </source>
</evidence>
<evidence type="ECO:0000256" key="13">
    <source>
        <dbReference type="RuleBase" id="RU364091"/>
    </source>
</evidence>
<dbReference type="GO" id="GO:0009306">
    <property type="term" value="P:protein secretion"/>
    <property type="evidence" value="ECO:0007669"/>
    <property type="project" value="InterPro"/>
</dbReference>
<evidence type="ECO:0000256" key="12">
    <source>
        <dbReference type="ARBA" id="ARBA00025078"/>
    </source>
</evidence>
<keyword evidence="15" id="KW-0282">Flagellum</keyword>
<keyword evidence="8 13" id="KW-0653">Protein transport</keyword>
<dbReference type="AlphaFoldDB" id="A0A6L8W7X0"/>
<dbReference type="EMBL" id="WTUW01000002">
    <property type="protein sequence ID" value="MZR30602.1"/>
    <property type="molecule type" value="Genomic_DNA"/>
</dbReference>
<dbReference type="PRINTS" id="PR00950">
    <property type="entry name" value="TYPE3IMSPROT"/>
</dbReference>
<dbReference type="SUPFAM" id="SSF160544">
    <property type="entry name" value="EscU C-terminal domain-like"/>
    <property type="match status" value="1"/>
</dbReference>
<protein>
    <recommendedName>
        <fullName evidence="3 13">Flagellar biosynthetic protein FlhB</fullName>
    </recommendedName>
</protein>
<keyword evidence="5 13" id="KW-1003">Cell membrane</keyword>
<dbReference type="Gene3D" id="3.40.1690.10">
    <property type="entry name" value="secretion proteins EscU"/>
    <property type="match status" value="1"/>
</dbReference>
<evidence type="ECO:0000313" key="16">
    <source>
        <dbReference type="Proteomes" id="UP000476030"/>
    </source>
</evidence>
<feature type="transmembrane region" description="Helical" evidence="13">
    <location>
        <begin position="86"/>
        <end position="111"/>
    </location>
</feature>
<keyword evidence="16" id="KW-1185">Reference proteome</keyword>
<comment type="subcellular location">
    <subcellularLocation>
        <location evidence="1">Cell membrane</location>
        <topology evidence="1">Multi-pass membrane protein</topology>
    </subcellularLocation>
</comment>
<evidence type="ECO:0000256" key="8">
    <source>
        <dbReference type="ARBA" id="ARBA00022927"/>
    </source>
</evidence>
<organism evidence="15 16">
    <name type="scientific">Sneathiella litorea</name>
    <dbReference type="NCBI Taxonomy" id="2606216"/>
    <lineage>
        <taxon>Bacteria</taxon>
        <taxon>Pseudomonadati</taxon>
        <taxon>Pseudomonadota</taxon>
        <taxon>Alphaproteobacteria</taxon>
        <taxon>Sneathiellales</taxon>
        <taxon>Sneathiellaceae</taxon>
        <taxon>Sneathiella</taxon>
    </lineage>
</organism>
<comment type="caution">
    <text evidence="15">The sequence shown here is derived from an EMBL/GenBank/DDBJ whole genome shotgun (WGS) entry which is preliminary data.</text>
</comment>
<comment type="function">
    <text evidence="12 13">Required for formation of the rod structure in the basal body of the flagellar apparatus. Together with FliI and FliH, may constitute the export apparatus of flagellin.</text>
</comment>
<keyword evidence="6 13" id="KW-0812">Transmembrane</keyword>
<feature type="transmembrane region" description="Helical" evidence="13">
    <location>
        <begin position="150"/>
        <end position="169"/>
    </location>
</feature>
<evidence type="ECO:0000256" key="3">
    <source>
        <dbReference type="ARBA" id="ARBA00021622"/>
    </source>
</evidence>
<dbReference type="Gene3D" id="6.10.250.2080">
    <property type="match status" value="1"/>
</dbReference>
<feature type="compositionally biased region" description="Basic and acidic residues" evidence="14">
    <location>
        <begin position="7"/>
        <end position="22"/>
    </location>
</feature>
<dbReference type="GO" id="GO:0044780">
    <property type="term" value="P:bacterial-type flagellum assembly"/>
    <property type="evidence" value="ECO:0007669"/>
    <property type="project" value="InterPro"/>
</dbReference>
<keyword evidence="15" id="KW-0969">Cilium</keyword>
<evidence type="ECO:0000256" key="5">
    <source>
        <dbReference type="ARBA" id="ARBA00022475"/>
    </source>
</evidence>
<dbReference type="InterPro" id="IPR006135">
    <property type="entry name" value="T3SS_substrate_exporter"/>
</dbReference>
<dbReference type="GO" id="GO:0005886">
    <property type="term" value="C:plasma membrane"/>
    <property type="evidence" value="ECO:0007669"/>
    <property type="project" value="UniProtKB-SubCell"/>
</dbReference>
<dbReference type="NCBIfam" id="TIGR00328">
    <property type="entry name" value="flhB"/>
    <property type="match status" value="1"/>
</dbReference>
<feature type="transmembrane region" description="Helical" evidence="13">
    <location>
        <begin position="192"/>
        <end position="212"/>
    </location>
</feature>
<proteinExistence type="inferred from homology"/>
<dbReference type="PANTHER" id="PTHR30531">
    <property type="entry name" value="FLAGELLAR BIOSYNTHETIC PROTEIN FLHB"/>
    <property type="match status" value="1"/>
</dbReference>
<evidence type="ECO:0000256" key="7">
    <source>
        <dbReference type="ARBA" id="ARBA00022795"/>
    </source>
</evidence>
<feature type="transmembrane region" description="Helical" evidence="13">
    <location>
        <begin position="34"/>
        <end position="55"/>
    </location>
</feature>
<evidence type="ECO:0000256" key="14">
    <source>
        <dbReference type="SAM" id="MobiDB-lite"/>
    </source>
</evidence>
<keyword evidence="15" id="KW-0966">Cell projection</keyword>
<dbReference type="InterPro" id="IPR029025">
    <property type="entry name" value="T3SS_substrate_exporter_C"/>
</dbReference>
<evidence type="ECO:0000256" key="11">
    <source>
        <dbReference type="ARBA" id="ARBA00023225"/>
    </source>
</evidence>
<dbReference type="InterPro" id="IPR006136">
    <property type="entry name" value="FlhB"/>
</dbReference>
<dbReference type="FunFam" id="3.40.1690.10:FF:000001">
    <property type="entry name" value="Flagellar biosynthetic protein FlhB"/>
    <property type="match status" value="1"/>
</dbReference>
<gene>
    <name evidence="13 15" type="primary">flhB</name>
    <name evidence="15" type="ORF">GQE98_08145</name>
</gene>
<comment type="similarity">
    <text evidence="2 13">Belongs to the type III secretion exporter family.</text>
</comment>
<dbReference type="Proteomes" id="UP000476030">
    <property type="component" value="Unassembled WGS sequence"/>
</dbReference>
<accession>A0A6L8W7X0</accession>
<keyword evidence="7 13" id="KW-1005">Bacterial flagellum biogenesis</keyword>